<organism evidence="1 2">
    <name type="scientific">Hymenobacter lucidus</name>
    <dbReference type="NCBI Taxonomy" id="2880930"/>
    <lineage>
        <taxon>Bacteria</taxon>
        <taxon>Pseudomonadati</taxon>
        <taxon>Bacteroidota</taxon>
        <taxon>Cytophagia</taxon>
        <taxon>Cytophagales</taxon>
        <taxon>Hymenobacteraceae</taxon>
        <taxon>Hymenobacter</taxon>
    </lineage>
</organism>
<keyword evidence="2" id="KW-1185">Reference proteome</keyword>
<proteinExistence type="predicted"/>
<sequence length="107" mass="12423">MKAHYLIDKLNTEYKIQTRLKLFAADEVSPWASWFTVPVENYVEASTTGPYPLREVEWVEVNPFVVKTRGRLIMPHMLSYEQQIVDALEAGAIEFEQIGLVFRVYLS</sequence>
<name>A0ABS8ATL7_9BACT</name>
<comment type="caution">
    <text evidence="1">The sequence shown here is derived from an EMBL/GenBank/DDBJ whole genome shotgun (WGS) entry which is preliminary data.</text>
</comment>
<reference evidence="1" key="1">
    <citation type="submission" date="2021-10" db="EMBL/GenBank/DDBJ databases">
        <authorList>
            <person name="Dean J.D."/>
            <person name="Kim M.K."/>
            <person name="Newey C.N."/>
            <person name="Stoker T.S."/>
            <person name="Thompson D.W."/>
            <person name="Grose J.H."/>
        </authorList>
    </citation>
    <scope>NUCLEOTIDE SEQUENCE</scope>
    <source>
        <strain evidence="1">BT178</strain>
    </source>
</reference>
<dbReference type="Pfam" id="PF20383">
    <property type="entry name" value="DUF6678"/>
    <property type="match status" value="1"/>
</dbReference>
<protein>
    <submittedName>
        <fullName evidence="1">Uncharacterized protein</fullName>
    </submittedName>
</protein>
<dbReference type="Proteomes" id="UP001165296">
    <property type="component" value="Unassembled WGS sequence"/>
</dbReference>
<dbReference type="InterPro" id="IPR046500">
    <property type="entry name" value="DUF6678"/>
</dbReference>
<evidence type="ECO:0000313" key="1">
    <source>
        <dbReference type="EMBL" id="MCB2409567.1"/>
    </source>
</evidence>
<evidence type="ECO:0000313" key="2">
    <source>
        <dbReference type="Proteomes" id="UP001165296"/>
    </source>
</evidence>
<accession>A0ABS8ATL7</accession>
<dbReference type="EMBL" id="JAJADR010000004">
    <property type="protein sequence ID" value="MCB2409567.1"/>
    <property type="molecule type" value="Genomic_DNA"/>
</dbReference>
<dbReference type="RefSeq" id="WP_226177291.1">
    <property type="nucleotide sequence ID" value="NZ_JAJADR010000004.1"/>
</dbReference>
<gene>
    <name evidence="1" type="ORF">LGH74_16365</name>
</gene>